<evidence type="ECO:0000313" key="2">
    <source>
        <dbReference type="Proteomes" id="UP000474104"/>
    </source>
</evidence>
<dbReference type="Proteomes" id="UP000474104">
    <property type="component" value="Unassembled WGS sequence"/>
</dbReference>
<accession>A0A9X5CCX7</accession>
<dbReference type="EMBL" id="VIRB01000129">
    <property type="protein sequence ID" value="NDO70998.1"/>
    <property type="molecule type" value="Genomic_DNA"/>
</dbReference>
<proteinExistence type="predicted"/>
<organism evidence="1 2">
    <name type="scientific">Schaedlerella arabinosiphila</name>
    <dbReference type="NCBI Taxonomy" id="2044587"/>
    <lineage>
        <taxon>Bacteria</taxon>
        <taxon>Bacillati</taxon>
        <taxon>Bacillota</taxon>
        <taxon>Clostridia</taxon>
        <taxon>Lachnospirales</taxon>
        <taxon>Lachnospiraceae</taxon>
        <taxon>Schaedlerella</taxon>
    </lineage>
</organism>
<dbReference type="RefSeq" id="WP_004079830.1">
    <property type="nucleotide sequence ID" value="NZ_VIRB01000129.1"/>
</dbReference>
<name>A0A9X5CCX7_9FIRM</name>
<sequence length="113" mass="13353">MLEIDKKGLCQLQIAMKLDEYNYEKSNQEYFETMPAYGLADSQVMLINNYLNILENKDGDKAAEFAEIFDRIKRENDRYQELIKGGSKSSLIKKYARMTAYLIRQINKYNNIY</sequence>
<gene>
    <name evidence="1" type="ORF">FMM80_21015</name>
</gene>
<protein>
    <submittedName>
        <fullName evidence="1">Uncharacterized protein</fullName>
    </submittedName>
</protein>
<comment type="caution">
    <text evidence="1">The sequence shown here is derived from an EMBL/GenBank/DDBJ whole genome shotgun (WGS) entry which is preliminary data.</text>
</comment>
<reference evidence="1 2" key="1">
    <citation type="submission" date="2019-07" db="EMBL/GenBank/DDBJ databases">
        <title>Draft genome sequences of 15 bacterial species constituting the stable defined intestinal microbiota of the GM15 gnotobiotic mouse model.</title>
        <authorList>
            <person name="Elie C."/>
            <person name="Mathieu A."/>
            <person name="Saliou A."/>
            <person name="Darnaud M."/>
            <person name="Leulier F."/>
            <person name="Tamellini A."/>
        </authorList>
    </citation>
    <scope>NUCLEOTIDE SEQUENCE [LARGE SCALE GENOMIC DNA]</scope>
    <source>
        <strain evidence="2">ASF 502</strain>
    </source>
</reference>
<evidence type="ECO:0000313" key="1">
    <source>
        <dbReference type="EMBL" id="NDO70998.1"/>
    </source>
</evidence>
<dbReference type="OrthoDB" id="9885437at2"/>
<dbReference type="AlphaFoldDB" id="A0A9X5CCX7"/>